<proteinExistence type="predicted"/>
<protein>
    <submittedName>
        <fullName evidence="2">Uncharacterized protein</fullName>
    </submittedName>
</protein>
<sequence length="478" mass="52800">MKPSERLTDAQQKAAFAQNHSLLFFILFPAVSMLLGWGLRGFIGGGPFGAMIPGAMVMLAICLLLDIPLRLAAIATVFGTAGTAMGGEMTYGQTIGFLRNADTVWWGFAGTSLKGAVWGLLSGLFIGLGLIFQRIKVKTILIGFLIFLIALVIGLKVINDPKVLYFSNPYSHPRNESWAGLLFAAIGLLIFLKIKTRAEDFKIVWRFALYGLIGGGLGFGLGSLWITVGAQYGSRLLIVDWWKMMEFSFGFLLGGFLGFAAWRSNHIDWRLNPKKLITINKSFASELVSVMFIGFLMYAAISWLESYLDIINTRDGIFYESLATIGRVLVNFTFIGCALIMITLRWPHLAFQIAVTLTFCHCVIDLVTDEHLFPALQSSPLLMIIIIIAASLVVGLLVAAFQRKPSVLRSMLLILVWSTIAVALIRMFVNGDFSFRQDHSLAQVVIGDLFVFDVFMISAIMVSLMVMKNKAFRTLPAS</sequence>
<evidence type="ECO:0000313" key="2">
    <source>
        <dbReference type="EMBL" id="RNI33981.1"/>
    </source>
</evidence>
<feature type="transmembrane region" description="Helical" evidence="1">
    <location>
        <begin position="349"/>
        <end position="368"/>
    </location>
</feature>
<keyword evidence="1" id="KW-1133">Transmembrane helix</keyword>
<reference evidence="2 3" key="1">
    <citation type="submission" date="2018-11" db="EMBL/GenBank/DDBJ databases">
        <title>Draft genome sequence of Ferruginibacter sp. BO-59.</title>
        <authorList>
            <person name="Im W.T."/>
        </authorList>
    </citation>
    <scope>NUCLEOTIDE SEQUENCE [LARGE SCALE GENOMIC DNA]</scope>
    <source>
        <strain evidence="2 3">BO-59</strain>
    </source>
</reference>
<keyword evidence="1" id="KW-0472">Membrane</keyword>
<accession>A0A3M9N8B9</accession>
<feature type="transmembrane region" description="Helical" evidence="1">
    <location>
        <begin position="21"/>
        <end position="39"/>
    </location>
</feature>
<dbReference type="OrthoDB" id="977273at2"/>
<organism evidence="2 3">
    <name type="scientific">Hanamia caeni</name>
    <dbReference type="NCBI Taxonomy" id="2294116"/>
    <lineage>
        <taxon>Bacteria</taxon>
        <taxon>Pseudomonadati</taxon>
        <taxon>Bacteroidota</taxon>
        <taxon>Chitinophagia</taxon>
        <taxon>Chitinophagales</taxon>
        <taxon>Chitinophagaceae</taxon>
        <taxon>Hanamia</taxon>
    </lineage>
</organism>
<feature type="transmembrane region" description="Helical" evidence="1">
    <location>
        <begin position="244"/>
        <end position="262"/>
    </location>
</feature>
<feature type="transmembrane region" description="Helical" evidence="1">
    <location>
        <begin position="283"/>
        <end position="304"/>
    </location>
</feature>
<dbReference type="RefSeq" id="WP_123121921.1">
    <property type="nucleotide sequence ID" value="NZ_RJJR01000015.1"/>
</dbReference>
<gene>
    <name evidence="2" type="ORF">EFY79_16865</name>
</gene>
<feature type="transmembrane region" description="Helical" evidence="1">
    <location>
        <begin position="104"/>
        <end position="132"/>
    </location>
</feature>
<keyword evidence="3" id="KW-1185">Reference proteome</keyword>
<dbReference type="AlphaFoldDB" id="A0A3M9N8B9"/>
<feature type="transmembrane region" description="Helical" evidence="1">
    <location>
        <begin position="45"/>
        <end position="65"/>
    </location>
</feature>
<feature type="transmembrane region" description="Helical" evidence="1">
    <location>
        <begin position="380"/>
        <end position="399"/>
    </location>
</feature>
<name>A0A3M9N8B9_9BACT</name>
<comment type="caution">
    <text evidence="2">The sequence shown here is derived from an EMBL/GenBank/DDBJ whole genome shotgun (WGS) entry which is preliminary data.</text>
</comment>
<feature type="transmembrane region" description="Helical" evidence="1">
    <location>
        <begin position="139"/>
        <end position="158"/>
    </location>
</feature>
<evidence type="ECO:0000256" key="1">
    <source>
        <dbReference type="SAM" id="Phobius"/>
    </source>
</evidence>
<dbReference type="EMBL" id="RJJR01000015">
    <property type="protein sequence ID" value="RNI33981.1"/>
    <property type="molecule type" value="Genomic_DNA"/>
</dbReference>
<keyword evidence="1" id="KW-0812">Transmembrane</keyword>
<dbReference type="Proteomes" id="UP000267223">
    <property type="component" value="Unassembled WGS sequence"/>
</dbReference>
<feature type="transmembrane region" description="Helical" evidence="1">
    <location>
        <begin position="72"/>
        <end position="92"/>
    </location>
</feature>
<feature type="transmembrane region" description="Helical" evidence="1">
    <location>
        <begin position="411"/>
        <end position="429"/>
    </location>
</feature>
<feature type="transmembrane region" description="Helical" evidence="1">
    <location>
        <begin position="441"/>
        <end position="466"/>
    </location>
</feature>
<feature type="transmembrane region" description="Helical" evidence="1">
    <location>
        <begin position="178"/>
        <end position="195"/>
    </location>
</feature>
<evidence type="ECO:0000313" key="3">
    <source>
        <dbReference type="Proteomes" id="UP000267223"/>
    </source>
</evidence>
<feature type="transmembrane region" description="Helical" evidence="1">
    <location>
        <begin position="207"/>
        <end position="232"/>
    </location>
</feature>
<feature type="transmembrane region" description="Helical" evidence="1">
    <location>
        <begin position="324"/>
        <end position="342"/>
    </location>
</feature>